<reference evidence="2 3" key="1">
    <citation type="submission" date="2019-07" db="EMBL/GenBank/DDBJ databases">
        <title>Thalassofilum flectens gen. nov., sp. nov., a novel moderate thermophilic anaerobe from a shallow sea hot spring in Kunashir Island (Russia), representing a new family in the order Bacteroidales, and proposal of Thalassofilacea fam. nov.</title>
        <authorList>
            <person name="Kochetkova T.V."/>
            <person name="Podosokorskaya O.A."/>
            <person name="Novikov A."/>
            <person name="Elcheninov A.G."/>
            <person name="Toshchakov S.V."/>
            <person name="Kublanov I.V."/>
        </authorList>
    </citation>
    <scope>NUCLEOTIDE SEQUENCE [LARGE SCALE GENOMIC DNA]</scope>
    <source>
        <strain evidence="2 3">38-H</strain>
    </source>
</reference>
<protein>
    <submittedName>
        <fullName evidence="2">FeoB-associated Cys-rich membrane protein</fullName>
    </submittedName>
</protein>
<dbReference type="KEGG" id="ttz:FHG85_07505"/>
<organism evidence="2 3">
    <name type="scientific">Tenuifilum thalassicum</name>
    <dbReference type="NCBI Taxonomy" id="2590900"/>
    <lineage>
        <taxon>Bacteria</taxon>
        <taxon>Pseudomonadati</taxon>
        <taxon>Bacteroidota</taxon>
        <taxon>Bacteroidia</taxon>
        <taxon>Bacteroidales</taxon>
        <taxon>Tenuifilaceae</taxon>
        <taxon>Tenuifilum</taxon>
    </lineage>
</organism>
<evidence type="ECO:0000313" key="2">
    <source>
        <dbReference type="EMBL" id="QKG80111.1"/>
    </source>
</evidence>
<sequence length="54" mass="5877">MVQEILVYLIIAGAIAYTAYNVYQIFNPKKINSGKCAGCSTGSCEIKSFANKKI</sequence>
<keyword evidence="3" id="KW-1185">Reference proteome</keyword>
<keyword evidence="1" id="KW-1133">Transmembrane helix</keyword>
<accession>A0A7D3XVQ7</accession>
<gene>
    <name evidence="2" type="ORF">FHG85_07505</name>
</gene>
<keyword evidence="1" id="KW-0812">Transmembrane</keyword>
<dbReference type="RefSeq" id="WP_173074536.1">
    <property type="nucleotide sequence ID" value="NZ_CP041345.1"/>
</dbReference>
<dbReference type="Pfam" id="PF12669">
    <property type="entry name" value="FeoB_associated"/>
    <property type="match status" value="1"/>
</dbReference>
<evidence type="ECO:0000256" key="1">
    <source>
        <dbReference type="SAM" id="Phobius"/>
    </source>
</evidence>
<dbReference type="AlphaFoldDB" id="A0A7D3XVQ7"/>
<dbReference type="Proteomes" id="UP000500961">
    <property type="component" value="Chromosome"/>
</dbReference>
<keyword evidence="1" id="KW-0472">Membrane</keyword>
<evidence type="ECO:0000313" key="3">
    <source>
        <dbReference type="Proteomes" id="UP000500961"/>
    </source>
</evidence>
<name>A0A7D3XVQ7_9BACT</name>
<proteinExistence type="predicted"/>
<feature type="transmembrane region" description="Helical" evidence="1">
    <location>
        <begin position="6"/>
        <end position="23"/>
    </location>
</feature>
<dbReference type="EMBL" id="CP041345">
    <property type="protein sequence ID" value="QKG80111.1"/>
    <property type="molecule type" value="Genomic_DNA"/>
</dbReference>